<protein>
    <recommendedName>
        <fullName evidence="4">DUF2924 domain-containing protein</fullName>
    </recommendedName>
</protein>
<reference evidence="2 3" key="1">
    <citation type="submission" date="2017-03" db="EMBL/GenBank/DDBJ databases">
        <authorList>
            <person name="Afonso C.L."/>
            <person name="Miller P.J."/>
            <person name="Scott M.A."/>
            <person name="Spackman E."/>
            <person name="Goraichik I."/>
            <person name="Dimitrov K.M."/>
            <person name="Suarez D.L."/>
            <person name="Swayne D.E."/>
        </authorList>
    </citation>
    <scope>NUCLEOTIDE SEQUENCE [LARGE SCALE GENOMIC DNA]</scope>
    <source>
        <strain evidence="2 3">CECT 7691</strain>
    </source>
</reference>
<accession>A0A1Y5TYX4</accession>
<keyword evidence="3" id="KW-1185">Reference proteome</keyword>
<name>A0A1Y5TYX4_9PROT</name>
<sequence>MPKPIDEALEALQALDTPALRTRWGKAFKRPPPKHARRDLLLRALAHHVQAQAAGGLRPVARRKLARAAQDLQDGKQATAPPPQLRPGTRLVREWNGETHVVEVLAGGFAWRGATYASLSAIARAITGARWSGPRFFGLLVKRPSGGRKGA</sequence>
<gene>
    <name evidence="2" type="ORF">OCH7691_04255</name>
</gene>
<dbReference type="Pfam" id="PF11149">
    <property type="entry name" value="DUF2924"/>
    <property type="match status" value="1"/>
</dbReference>
<dbReference type="EMBL" id="FWFR01000006">
    <property type="protein sequence ID" value="SLN77036.1"/>
    <property type="molecule type" value="Genomic_DNA"/>
</dbReference>
<evidence type="ECO:0000313" key="2">
    <source>
        <dbReference type="EMBL" id="SLN77036.1"/>
    </source>
</evidence>
<dbReference type="InParanoid" id="A0A1Y5TYX4"/>
<evidence type="ECO:0000256" key="1">
    <source>
        <dbReference type="SAM" id="MobiDB-lite"/>
    </source>
</evidence>
<dbReference type="OrthoDB" id="284135at2"/>
<feature type="region of interest" description="Disordered" evidence="1">
    <location>
        <begin position="66"/>
        <end position="89"/>
    </location>
</feature>
<dbReference type="AlphaFoldDB" id="A0A1Y5TYX4"/>
<dbReference type="InterPro" id="IPR021322">
    <property type="entry name" value="DUF2924"/>
</dbReference>
<proteinExistence type="predicted"/>
<dbReference type="RefSeq" id="WP_085885595.1">
    <property type="nucleotide sequence ID" value="NZ_FWFR01000006.1"/>
</dbReference>
<evidence type="ECO:0008006" key="4">
    <source>
        <dbReference type="Google" id="ProtNLM"/>
    </source>
</evidence>
<evidence type="ECO:0000313" key="3">
    <source>
        <dbReference type="Proteomes" id="UP000193200"/>
    </source>
</evidence>
<dbReference type="Proteomes" id="UP000193200">
    <property type="component" value="Unassembled WGS sequence"/>
</dbReference>
<organism evidence="2 3">
    <name type="scientific">Oceanibacterium hippocampi</name>
    <dbReference type="NCBI Taxonomy" id="745714"/>
    <lineage>
        <taxon>Bacteria</taxon>
        <taxon>Pseudomonadati</taxon>
        <taxon>Pseudomonadota</taxon>
        <taxon>Alphaproteobacteria</taxon>
        <taxon>Sneathiellales</taxon>
        <taxon>Sneathiellaceae</taxon>
        <taxon>Oceanibacterium</taxon>
    </lineage>
</organism>